<dbReference type="EMBL" id="UINC01030487">
    <property type="protein sequence ID" value="SVB14977.1"/>
    <property type="molecule type" value="Genomic_DNA"/>
</dbReference>
<reference evidence="1" key="1">
    <citation type="submission" date="2018-05" db="EMBL/GenBank/DDBJ databases">
        <authorList>
            <person name="Lanie J.A."/>
            <person name="Ng W.-L."/>
            <person name="Kazmierczak K.M."/>
            <person name="Andrzejewski T.M."/>
            <person name="Davidsen T.M."/>
            <person name="Wayne K.J."/>
            <person name="Tettelin H."/>
            <person name="Glass J.I."/>
            <person name="Rusch D."/>
            <person name="Podicherti R."/>
            <person name="Tsui H.-C.T."/>
            <person name="Winkler M.E."/>
        </authorList>
    </citation>
    <scope>NUCLEOTIDE SEQUENCE</scope>
</reference>
<proteinExistence type="predicted"/>
<dbReference type="SUPFAM" id="SSF53335">
    <property type="entry name" value="S-adenosyl-L-methionine-dependent methyltransferases"/>
    <property type="match status" value="1"/>
</dbReference>
<gene>
    <name evidence="1" type="ORF">METZ01_LOCUS167831</name>
</gene>
<organism evidence="1">
    <name type="scientific">marine metagenome</name>
    <dbReference type="NCBI Taxonomy" id="408172"/>
    <lineage>
        <taxon>unclassified sequences</taxon>
        <taxon>metagenomes</taxon>
        <taxon>ecological metagenomes</taxon>
    </lineage>
</organism>
<name>A0A382BP82_9ZZZZ</name>
<sequence length="66" mass="7566">MRIVDQEAIERHGAERFRSEFHYAKFEYWRSAKLLRYLTRANITHLGSVLDDGCGGGGMSVSFAEE</sequence>
<dbReference type="AlphaFoldDB" id="A0A382BP82"/>
<feature type="non-terminal residue" evidence="1">
    <location>
        <position position="66"/>
    </location>
</feature>
<accession>A0A382BP82</accession>
<dbReference type="InterPro" id="IPR029063">
    <property type="entry name" value="SAM-dependent_MTases_sf"/>
</dbReference>
<protein>
    <recommendedName>
        <fullName evidence="2">Methyltransferase type 11 domain-containing protein</fullName>
    </recommendedName>
</protein>
<evidence type="ECO:0008006" key="2">
    <source>
        <dbReference type="Google" id="ProtNLM"/>
    </source>
</evidence>
<evidence type="ECO:0000313" key="1">
    <source>
        <dbReference type="EMBL" id="SVB14977.1"/>
    </source>
</evidence>